<evidence type="ECO:0000313" key="1">
    <source>
        <dbReference type="EMBL" id="OWR06163.1"/>
    </source>
</evidence>
<dbReference type="Proteomes" id="UP000197446">
    <property type="component" value="Unassembled WGS sequence"/>
</dbReference>
<dbReference type="RefSeq" id="WP_088482363.1">
    <property type="nucleotide sequence ID" value="NZ_NISI01000001.1"/>
</dbReference>
<dbReference type="AlphaFoldDB" id="A0A254NP61"/>
<proteinExistence type="predicted"/>
<dbReference type="InterPro" id="IPR029063">
    <property type="entry name" value="SAM-dependent_MTases_sf"/>
</dbReference>
<dbReference type="Gene3D" id="3.40.50.150">
    <property type="entry name" value="Vaccinia Virus protein VP39"/>
    <property type="match status" value="1"/>
</dbReference>
<dbReference type="EMBL" id="NISI01000001">
    <property type="protein sequence ID" value="OWR06163.1"/>
    <property type="molecule type" value="Genomic_DNA"/>
</dbReference>
<evidence type="ECO:0000313" key="2">
    <source>
        <dbReference type="Proteomes" id="UP000197446"/>
    </source>
</evidence>
<accession>A0A254NP61</accession>
<reference evidence="1 2" key="1">
    <citation type="journal article" date="2007" name="Int. J. Syst. Evol. Microbiol.">
        <title>Description of Pelomonas aquatica sp. nov. and Pelomonas puraquae sp. nov., isolated from industrial and haemodialysis water.</title>
        <authorList>
            <person name="Gomila M."/>
            <person name="Bowien B."/>
            <person name="Falsen E."/>
            <person name="Moore E.R."/>
            <person name="Lalucat J."/>
        </authorList>
    </citation>
    <scope>NUCLEOTIDE SEQUENCE [LARGE SCALE GENOMIC DNA]</scope>
    <source>
        <strain evidence="1 2">CCUG 52769</strain>
    </source>
</reference>
<protein>
    <submittedName>
        <fullName evidence="1">Uncharacterized protein</fullName>
    </submittedName>
</protein>
<comment type="caution">
    <text evidence="1">The sequence shown here is derived from an EMBL/GenBank/DDBJ whole genome shotgun (WGS) entry which is preliminary data.</text>
</comment>
<keyword evidence="2" id="KW-1185">Reference proteome</keyword>
<dbReference type="SUPFAM" id="SSF53335">
    <property type="entry name" value="S-adenosyl-L-methionine-dependent methyltransferases"/>
    <property type="match status" value="1"/>
</dbReference>
<sequence>MATLQLDETLMATGLAARIAERIRLTGGDWLDIGVGSGRLLEAGLASHGIDRYVGVELGSKLASAGLPSAAVAGELHIADVLQSDAMHSALGQRRFRVAVGNPPSGLGVVSPAAQARLRALYPEVVPIRSRTRLDLYVLLEALARLERPAEMAFVVAAPLVQDPTVAAFRKMLVESASEIECYELPDAFSQKGKVRAFLLVARFGQTQGARVTLGRLEGDDLALSAWRSLGASNAIRRMDLAYYEFQDMTQALTRRPGFATLADLGAHVAPGSRTKNQFVAMGVSHFHTSDFPVADGAVVFDEQWLRGVEMAQEGHTLVPCVGARCIERVVHVARGCCPITDAVCCVNVQARWRNDVFDWMYGEEGKAWRRTAAEVLGAGRLTAATLMTMPIPT</sequence>
<name>A0A254NP61_9BURK</name>
<organism evidence="1 2">
    <name type="scientific">Roseateles puraquae</name>
    <dbReference type="NCBI Taxonomy" id="431059"/>
    <lineage>
        <taxon>Bacteria</taxon>
        <taxon>Pseudomonadati</taxon>
        <taxon>Pseudomonadota</taxon>
        <taxon>Betaproteobacteria</taxon>
        <taxon>Burkholderiales</taxon>
        <taxon>Sphaerotilaceae</taxon>
        <taxon>Roseateles</taxon>
    </lineage>
</organism>
<dbReference type="OrthoDB" id="9784823at2"/>
<gene>
    <name evidence="1" type="ORF">CDO81_07020</name>
</gene>